<dbReference type="Pfam" id="PF14498">
    <property type="entry name" value="Glyco_hyd_65N_2"/>
    <property type="match status" value="1"/>
</dbReference>
<dbReference type="Proteomes" id="UP000185728">
    <property type="component" value="Unassembled WGS sequence"/>
</dbReference>
<reference evidence="3 4" key="1">
    <citation type="submission" date="2017-01" db="EMBL/GenBank/DDBJ databases">
        <authorList>
            <person name="Varghese N."/>
            <person name="Submissions S."/>
        </authorList>
    </citation>
    <scope>NUCLEOTIDE SEQUENCE [LARGE SCALE GENOMIC DNA]</scope>
    <source>
        <strain evidence="3 4">DSM 2061</strain>
    </source>
</reference>
<dbReference type="Gene3D" id="1.50.10.10">
    <property type="match status" value="1"/>
</dbReference>
<accession>A0ABY1KNK7</accession>
<evidence type="ECO:0000259" key="2">
    <source>
        <dbReference type="Pfam" id="PF22124"/>
    </source>
</evidence>
<comment type="caution">
    <text evidence="3">The sequence shown here is derived from an EMBL/GenBank/DDBJ whole genome shotgun (WGS) entry which is preliminary data.</text>
</comment>
<evidence type="ECO:0000313" key="3">
    <source>
        <dbReference type="EMBL" id="SIS54153.1"/>
    </source>
</evidence>
<dbReference type="InterPro" id="IPR008928">
    <property type="entry name" value="6-hairpin_glycosidase_sf"/>
</dbReference>
<evidence type="ECO:0000313" key="4">
    <source>
        <dbReference type="Proteomes" id="UP000185728"/>
    </source>
</evidence>
<sequence length="813" mass="92462">MMKYNIVKLFIVAIIFLSCHRQDDNKKEIYSKAIYSMLPADMWQDALVSGNGAMGIMVFGQPENEQVIFNHEFLYEPIGNENVEPPNIAKYLPQTRKMLMNGDYEGAINYSIDRAKDEGLPKLLWTDPYHPALVMNIQQPQINAIEDYRRSLNFETGEVVVSWKDGGQRFDRRSFVSRKDHVIVQKIGGDGAINCEISMDMQGAKPEDWATREEVPYGVSDVTRSMSPDWLLFRVNYRVNKRGYDVLTKVVVNQGHTAVNDSVLSIRDAEEVLLISKIIPLEDFGKSQIEEAKEAINEVGLDYGTLLSRHTKVHQEIFNRVDFDIYPNDSVRHATEELIAQQIENPDRISPEFLETMFYMGRYALLSSSGENPPNLMGIWNGQWRPEWSGDFTTDANVNLQISSANITDMPEAIDSYMKMLERIAPDWEINAKNIYGCRGYLSGFRTSGRRGLHTHFNASFPGQFWVSGAGWLLSPCYEYYQTTGDEKFLKERLLPMMEKTALFYEDFLTVKDSAGNFVFVPSYSPENTPSNLKVGGVINATMDIAVAKEIFTNLITVYDNLGIKSERRKQLQELRDKLPPYLINDIGGLKEWAAPNLEDNYDHRHASHFYPVWPGHEINPEETPELFDAAIIAANKRKSGNFSAHGLMHRALIGARLKQADLLYKNLGYMLSKKFIYRGMFTSHNPDLEIFNSDALCSLPTVVAEALVYSRPGFIELLPAWKEDIAVGKITNIACRTQARVKELSWDFDKGVVRCTIYSNKKQHINLLIRGYHTTWTSEDSSGKALTSKGEALEISFEEGETKTFTISLGKR</sequence>
<feature type="domain" description="Glycosyl hydrolase family 95 N-terminal" evidence="1">
    <location>
        <begin position="39"/>
        <end position="276"/>
    </location>
</feature>
<dbReference type="PROSITE" id="PS51257">
    <property type="entry name" value="PROKAR_LIPOPROTEIN"/>
    <property type="match status" value="1"/>
</dbReference>
<dbReference type="GO" id="GO:0016787">
    <property type="term" value="F:hydrolase activity"/>
    <property type="evidence" value="ECO:0007669"/>
    <property type="project" value="UniProtKB-KW"/>
</dbReference>
<dbReference type="InterPro" id="IPR027414">
    <property type="entry name" value="GH95_N_dom"/>
</dbReference>
<dbReference type="InterPro" id="IPR054363">
    <property type="entry name" value="GH95_cat"/>
</dbReference>
<dbReference type="PIRSF" id="PIRSF007663">
    <property type="entry name" value="UCP007663"/>
    <property type="match status" value="1"/>
</dbReference>
<dbReference type="SUPFAM" id="SSF48208">
    <property type="entry name" value="Six-hairpin glycosidases"/>
    <property type="match status" value="1"/>
</dbReference>
<protein>
    <submittedName>
        <fullName evidence="3">Glycosyl hydrolase family 65, N-terminal domain</fullName>
    </submittedName>
</protein>
<name>A0ABY1KNK7_9FLAO</name>
<dbReference type="EMBL" id="FTOB01000002">
    <property type="protein sequence ID" value="SIS54153.1"/>
    <property type="molecule type" value="Genomic_DNA"/>
</dbReference>
<gene>
    <name evidence="3" type="ORF">SAMN05421766_102639</name>
</gene>
<dbReference type="PANTHER" id="PTHR31084">
    <property type="entry name" value="ALPHA-L-FUCOSIDASE 2"/>
    <property type="match status" value="1"/>
</dbReference>
<dbReference type="InterPro" id="IPR012341">
    <property type="entry name" value="6hp_glycosidase-like_sf"/>
</dbReference>
<keyword evidence="4" id="KW-1185">Reference proteome</keyword>
<dbReference type="Pfam" id="PF22124">
    <property type="entry name" value="Glyco_hydro_95_cat"/>
    <property type="match status" value="1"/>
</dbReference>
<evidence type="ECO:0000259" key="1">
    <source>
        <dbReference type="Pfam" id="PF14498"/>
    </source>
</evidence>
<feature type="domain" description="Glycosyl hydrolase family 95 catalytic" evidence="2">
    <location>
        <begin position="303"/>
        <end position="708"/>
    </location>
</feature>
<organism evidence="3 4">
    <name type="scientific">Zobellia uliginosa</name>
    <dbReference type="NCBI Taxonomy" id="143224"/>
    <lineage>
        <taxon>Bacteria</taxon>
        <taxon>Pseudomonadati</taxon>
        <taxon>Bacteroidota</taxon>
        <taxon>Flavobacteriia</taxon>
        <taxon>Flavobacteriales</taxon>
        <taxon>Flavobacteriaceae</taxon>
        <taxon>Zobellia</taxon>
    </lineage>
</organism>
<dbReference type="PANTHER" id="PTHR31084:SF0">
    <property type="entry name" value="ALPHA-L-FUCOSIDASE 2"/>
    <property type="match status" value="1"/>
</dbReference>
<dbReference type="InterPro" id="IPR016518">
    <property type="entry name" value="Alpha-L-fucosidase"/>
</dbReference>
<proteinExistence type="predicted"/>
<keyword evidence="3" id="KW-0378">Hydrolase</keyword>